<evidence type="ECO:0000313" key="1">
    <source>
        <dbReference type="EMBL" id="OBX34944.1"/>
    </source>
</evidence>
<gene>
    <name evidence="1" type="ORF">A8U91_04007</name>
</gene>
<organism evidence="1 2">
    <name type="scientific">Halomonas elongata</name>
    <dbReference type="NCBI Taxonomy" id="2746"/>
    <lineage>
        <taxon>Bacteria</taxon>
        <taxon>Pseudomonadati</taxon>
        <taxon>Pseudomonadota</taxon>
        <taxon>Gammaproteobacteria</taxon>
        <taxon>Oceanospirillales</taxon>
        <taxon>Halomonadaceae</taxon>
        <taxon>Halomonas</taxon>
    </lineage>
</organism>
<name>A0A1B8NY78_HALEL</name>
<dbReference type="Proteomes" id="UP000092504">
    <property type="component" value="Unassembled WGS sequence"/>
</dbReference>
<accession>A0A1B8NY78</accession>
<evidence type="ECO:0000313" key="2">
    <source>
        <dbReference type="Proteomes" id="UP000092504"/>
    </source>
</evidence>
<reference evidence="1 2" key="1">
    <citation type="submission" date="2016-06" db="EMBL/GenBank/DDBJ databases">
        <title>Genome sequence of halotolerant plant growth promoting strain of Halomonas elongata HEK1 isolated from salterns of Rann of Kutch, Gujarat, India.</title>
        <authorList>
            <person name="Gaba S."/>
            <person name="Singh R.N."/>
            <person name="Abrol S."/>
            <person name="Kaushik R."/>
            <person name="Saxena A.K."/>
        </authorList>
    </citation>
    <scope>NUCLEOTIDE SEQUENCE [LARGE SCALE GENOMIC DNA]</scope>
    <source>
        <strain evidence="1 2">HEK1</strain>
    </source>
</reference>
<dbReference type="PATRIC" id="fig|2746.7.peg.4123"/>
<evidence type="ECO:0008006" key="3">
    <source>
        <dbReference type="Google" id="ProtNLM"/>
    </source>
</evidence>
<dbReference type="AlphaFoldDB" id="A0A1B8NY78"/>
<proteinExistence type="predicted"/>
<protein>
    <recommendedName>
        <fullName evidence="3">Transposase</fullName>
    </recommendedName>
</protein>
<comment type="caution">
    <text evidence="1">The sequence shown here is derived from an EMBL/GenBank/DDBJ whole genome shotgun (WGS) entry which is preliminary data.</text>
</comment>
<dbReference type="EMBL" id="MAJD01000002">
    <property type="protein sequence ID" value="OBX34944.1"/>
    <property type="molecule type" value="Genomic_DNA"/>
</dbReference>
<sequence>MLAERIREWPERFKQEGIEVGEERHALQVARRMIDQGFSSDEIIAEIAGMDVARVAALRREIETGNR</sequence>